<accession>A0ABN9WEF2</accession>
<organism evidence="2 3">
    <name type="scientific">Prorocentrum cordatum</name>
    <dbReference type="NCBI Taxonomy" id="2364126"/>
    <lineage>
        <taxon>Eukaryota</taxon>
        <taxon>Sar</taxon>
        <taxon>Alveolata</taxon>
        <taxon>Dinophyceae</taxon>
        <taxon>Prorocentrales</taxon>
        <taxon>Prorocentraceae</taxon>
        <taxon>Prorocentrum</taxon>
    </lineage>
</organism>
<keyword evidence="3" id="KW-1185">Reference proteome</keyword>
<protein>
    <submittedName>
        <fullName evidence="2">Uncharacterized protein</fullName>
    </submittedName>
</protein>
<dbReference type="EMBL" id="CAUYUJ010018582">
    <property type="protein sequence ID" value="CAK0884751.1"/>
    <property type="molecule type" value="Genomic_DNA"/>
</dbReference>
<feature type="region of interest" description="Disordered" evidence="1">
    <location>
        <begin position="98"/>
        <end position="121"/>
    </location>
</feature>
<sequence length="121" mass="13319">MKQPLSLLLSSKVLSKPDSMGFGPSELQKCLKPGCHEIMLWPPVAKLGAARRRLLEVAPALAFAVTDLEGLIQPRHLVRRQAPGRVLRVRHRLVPLSEAAKASSPAEKARPGSLEPTWFEQ</sequence>
<name>A0ABN9WEF2_9DINO</name>
<evidence type="ECO:0000256" key="1">
    <source>
        <dbReference type="SAM" id="MobiDB-lite"/>
    </source>
</evidence>
<dbReference type="Proteomes" id="UP001189429">
    <property type="component" value="Unassembled WGS sequence"/>
</dbReference>
<reference evidence="2" key="1">
    <citation type="submission" date="2023-10" db="EMBL/GenBank/DDBJ databases">
        <authorList>
            <person name="Chen Y."/>
            <person name="Shah S."/>
            <person name="Dougan E. K."/>
            <person name="Thang M."/>
            <person name="Chan C."/>
        </authorList>
    </citation>
    <scope>NUCLEOTIDE SEQUENCE [LARGE SCALE GENOMIC DNA]</scope>
</reference>
<proteinExistence type="predicted"/>
<evidence type="ECO:0000313" key="3">
    <source>
        <dbReference type="Proteomes" id="UP001189429"/>
    </source>
</evidence>
<feature type="non-terminal residue" evidence="2">
    <location>
        <position position="121"/>
    </location>
</feature>
<comment type="caution">
    <text evidence="2">The sequence shown here is derived from an EMBL/GenBank/DDBJ whole genome shotgun (WGS) entry which is preliminary data.</text>
</comment>
<gene>
    <name evidence="2" type="ORF">PCOR1329_LOCUS66563</name>
</gene>
<evidence type="ECO:0000313" key="2">
    <source>
        <dbReference type="EMBL" id="CAK0884751.1"/>
    </source>
</evidence>